<proteinExistence type="predicted"/>
<dbReference type="Proteomes" id="UP000824890">
    <property type="component" value="Unassembled WGS sequence"/>
</dbReference>
<evidence type="ECO:0000313" key="2">
    <source>
        <dbReference type="Proteomes" id="UP000824890"/>
    </source>
</evidence>
<accession>A0ABQ7ZCL7</accession>
<sequence>GILSQRRISSLRVLLSTDLLPRHLLPTLDLSTDLSTVLSAVLSTVLSTDLSTVLLSHKHRIPRFEGESVGVPPPYDFHPQNINLPSLLRRPEASAPLRRRRLSILCLSFFICFSSSPWDGTWRLDSSFGLAGSQWRHQFGLVVRAQPAWWSRGCGLSEILAYEVSESLVDQSSMADTAMSLEASLCLSGLSLRKIKVFESFTVRICLVSPTWRNGSALRILGQVLLPGLGRWFRVLIESVEALPARRPSGILAIPVLCWPVGRTQSFVPWWCFAAACLSRVARCCVVLTLAACRVVCSFSLLSIRFVPNDQWRAQARRSRLTLATLEVSFEFRLQYCKKWDRYKSNISVVSPQTLVLVQQPCPVTFIDISSSVASSEFLASASEKAFLKFSAACRSDSSEACNKKYDLNFSNEHMKDDIISLRQIPLEPPPLIIFNQNWSLLNDWRCFFNSFPCSLSFPNHSSVCFFNLQPH</sequence>
<dbReference type="EMBL" id="JAGKQM010000015">
    <property type="protein sequence ID" value="KAH0877952.1"/>
    <property type="molecule type" value="Genomic_DNA"/>
</dbReference>
<keyword evidence="2" id="KW-1185">Reference proteome</keyword>
<evidence type="ECO:0000313" key="1">
    <source>
        <dbReference type="EMBL" id="KAH0877952.1"/>
    </source>
</evidence>
<comment type="caution">
    <text evidence="1">The sequence shown here is derived from an EMBL/GenBank/DDBJ whole genome shotgun (WGS) entry which is preliminary data.</text>
</comment>
<organism evidence="1 2">
    <name type="scientific">Brassica napus</name>
    <name type="common">Rape</name>
    <dbReference type="NCBI Taxonomy" id="3708"/>
    <lineage>
        <taxon>Eukaryota</taxon>
        <taxon>Viridiplantae</taxon>
        <taxon>Streptophyta</taxon>
        <taxon>Embryophyta</taxon>
        <taxon>Tracheophyta</taxon>
        <taxon>Spermatophyta</taxon>
        <taxon>Magnoliopsida</taxon>
        <taxon>eudicotyledons</taxon>
        <taxon>Gunneridae</taxon>
        <taxon>Pentapetalae</taxon>
        <taxon>rosids</taxon>
        <taxon>malvids</taxon>
        <taxon>Brassicales</taxon>
        <taxon>Brassicaceae</taxon>
        <taxon>Brassiceae</taxon>
        <taxon>Brassica</taxon>
    </lineage>
</organism>
<feature type="non-terminal residue" evidence="1">
    <location>
        <position position="1"/>
    </location>
</feature>
<reference evidence="1 2" key="1">
    <citation type="submission" date="2021-05" db="EMBL/GenBank/DDBJ databases">
        <title>Genome Assembly of Synthetic Allotetraploid Brassica napus Reveals Homoeologous Exchanges between Subgenomes.</title>
        <authorList>
            <person name="Davis J.T."/>
        </authorList>
    </citation>
    <scope>NUCLEOTIDE SEQUENCE [LARGE SCALE GENOMIC DNA]</scope>
    <source>
        <strain evidence="2">cv. Da-Ae</strain>
        <tissue evidence="1">Seedling</tissue>
    </source>
</reference>
<gene>
    <name evidence="1" type="ORF">HID58_065346</name>
</gene>
<protein>
    <submittedName>
        <fullName evidence="1">Uncharacterized protein</fullName>
    </submittedName>
</protein>
<name>A0ABQ7ZCL7_BRANA</name>